<reference evidence="1" key="1">
    <citation type="submission" date="2020-10" db="EMBL/GenBank/DDBJ databases">
        <authorList>
            <person name="Gilroy R."/>
        </authorList>
    </citation>
    <scope>NUCLEOTIDE SEQUENCE</scope>
    <source>
        <strain evidence="1">ChiSxjej1B13-7041</strain>
    </source>
</reference>
<dbReference type="Pfam" id="PF07722">
    <property type="entry name" value="Peptidase_C26"/>
    <property type="match status" value="1"/>
</dbReference>
<dbReference type="CDD" id="cd01745">
    <property type="entry name" value="GATase1_2"/>
    <property type="match status" value="1"/>
</dbReference>
<dbReference type="InterPro" id="IPR044668">
    <property type="entry name" value="PuuD-like"/>
</dbReference>
<dbReference type="Proteomes" id="UP000886841">
    <property type="component" value="Unassembled WGS sequence"/>
</dbReference>
<evidence type="ECO:0000313" key="1">
    <source>
        <dbReference type="EMBL" id="HIR93170.1"/>
    </source>
</evidence>
<comment type="caution">
    <text evidence="1">The sequence shown here is derived from an EMBL/GenBank/DDBJ whole genome shotgun (WGS) entry which is preliminary data.</text>
</comment>
<organism evidence="1 2">
    <name type="scientific">Candidatus Egerieimonas intestinavium</name>
    <dbReference type="NCBI Taxonomy" id="2840777"/>
    <lineage>
        <taxon>Bacteria</taxon>
        <taxon>Bacillati</taxon>
        <taxon>Bacillota</taxon>
        <taxon>Clostridia</taxon>
        <taxon>Lachnospirales</taxon>
        <taxon>Lachnospiraceae</taxon>
        <taxon>Lachnospiraceae incertae sedis</taxon>
        <taxon>Candidatus Egerieimonas</taxon>
    </lineage>
</organism>
<keyword evidence="1" id="KW-0378">Hydrolase</keyword>
<dbReference type="EMBL" id="DVHU01000061">
    <property type="protein sequence ID" value="HIR93170.1"/>
    <property type="molecule type" value="Genomic_DNA"/>
</dbReference>
<dbReference type="GO" id="GO:0016811">
    <property type="term" value="F:hydrolase activity, acting on carbon-nitrogen (but not peptide) bonds, in linear amides"/>
    <property type="evidence" value="ECO:0007669"/>
    <property type="project" value="InterPro"/>
</dbReference>
<evidence type="ECO:0000313" key="2">
    <source>
        <dbReference type="Proteomes" id="UP000886841"/>
    </source>
</evidence>
<dbReference type="AlphaFoldDB" id="A0A9D1EJJ1"/>
<dbReference type="Gene3D" id="3.40.50.880">
    <property type="match status" value="1"/>
</dbReference>
<gene>
    <name evidence="1" type="ORF">IAB98_07120</name>
</gene>
<dbReference type="PANTHER" id="PTHR43235:SF1">
    <property type="entry name" value="GLUTAMINE AMIDOTRANSFERASE PB2B2.05-RELATED"/>
    <property type="match status" value="1"/>
</dbReference>
<dbReference type="PROSITE" id="PS51273">
    <property type="entry name" value="GATASE_TYPE_1"/>
    <property type="match status" value="1"/>
</dbReference>
<accession>A0A9D1EJJ1</accession>
<protein>
    <submittedName>
        <fullName evidence="1">Gamma-glutamyl-gamma-aminobutyrate hydrolase family protein</fullName>
    </submittedName>
</protein>
<dbReference type="GO" id="GO:0005829">
    <property type="term" value="C:cytosol"/>
    <property type="evidence" value="ECO:0007669"/>
    <property type="project" value="TreeGrafter"/>
</dbReference>
<dbReference type="SUPFAM" id="SSF52317">
    <property type="entry name" value="Class I glutamine amidotransferase-like"/>
    <property type="match status" value="1"/>
</dbReference>
<proteinExistence type="predicted"/>
<dbReference type="InterPro" id="IPR029062">
    <property type="entry name" value="Class_I_gatase-like"/>
</dbReference>
<sequence length="234" mass="26823">MRKVIGIMPLYDDERESYWMLPGYMKMLEAENAIPMMLPLTAKTEELDYFLMICGGFLLTGGHDVSPSVYQSDKKPWCGQCCEIRDKMETYLLKKAVELDKSVLGICRGIQLMNACFGGTLYQDLHREFVSSINHQMKPPYHRAAHEVTIQKATPLYHILSREKIGVNSYHHQAIKNLSPEFEAMAVADDGLIESIYMPSRKYIVGVQWHPEFSFETDENSRKIVKSFVESIAT</sequence>
<reference evidence="1" key="2">
    <citation type="journal article" date="2021" name="PeerJ">
        <title>Extensive microbial diversity within the chicken gut microbiome revealed by metagenomics and culture.</title>
        <authorList>
            <person name="Gilroy R."/>
            <person name="Ravi A."/>
            <person name="Getino M."/>
            <person name="Pursley I."/>
            <person name="Horton D.L."/>
            <person name="Alikhan N.F."/>
            <person name="Baker D."/>
            <person name="Gharbi K."/>
            <person name="Hall N."/>
            <person name="Watson M."/>
            <person name="Adriaenssens E.M."/>
            <person name="Foster-Nyarko E."/>
            <person name="Jarju S."/>
            <person name="Secka A."/>
            <person name="Antonio M."/>
            <person name="Oren A."/>
            <person name="Chaudhuri R.R."/>
            <person name="La Ragione R."/>
            <person name="Hildebrand F."/>
            <person name="Pallen M.J."/>
        </authorList>
    </citation>
    <scope>NUCLEOTIDE SEQUENCE</scope>
    <source>
        <strain evidence="1">ChiSxjej1B13-7041</strain>
    </source>
</reference>
<name>A0A9D1EJJ1_9FIRM</name>
<dbReference type="PANTHER" id="PTHR43235">
    <property type="entry name" value="GLUTAMINE AMIDOTRANSFERASE PB2B2.05-RELATED"/>
    <property type="match status" value="1"/>
</dbReference>
<dbReference type="InterPro" id="IPR011697">
    <property type="entry name" value="Peptidase_C26"/>
</dbReference>